<dbReference type="AlphaFoldDB" id="A0A120G7I3"/>
<dbReference type="Proteomes" id="UP000061348">
    <property type="component" value="Unassembled WGS sequence"/>
</dbReference>
<name>A0A120G7I3_PSEFL</name>
<evidence type="ECO:0000313" key="1">
    <source>
        <dbReference type="EMBL" id="KWV87284.1"/>
    </source>
</evidence>
<dbReference type="EMBL" id="LCYA01000078">
    <property type="protein sequence ID" value="KWV87284.1"/>
    <property type="molecule type" value="Genomic_DNA"/>
</dbReference>
<reference evidence="1 2" key="1">
    <citation type="submission" date="2015-05" db="EMBL/GenBank/DDBJ databases">
        <title>A genomic and transcriptomic approach to investigate the blue pigment phenotype in Pseudomonas fluorescens.</title>
        <authorList>
            <person name="Andreani N.A."/>
            <person name="Cardazzo B."/>
        </authorList>
    </citation>
    <scope>NUCLEOTIDE SEQUENCE [LARGE SCALE GENOMIC DNA]</scope>
    <source>
        <strain evidence="1 2">Ps_22</strain>
    </source>
</reference>
<accession>A0A120G7I3</accession>
<organism evidence="1 2">
    <name type="scientific">Pseudomonas fluorescens</name>
    <dbReference type="NCBI Taxonomy" id="294"/>
    <lineage>
        <taxon>Bacteria</taxon>
        <taxon>Pseudomonadati</taxon>
        <taxon>Pseudomonadota</taxon>
        <taxon>Gammaproteobacteria</taxon>
        <taxon>Pseudomonadales</taxon>
        <taxon>Pseudomonadaceae</taxon>
        <taxon>Pseudomonas</taxon>
    </lineage>
</organism>
<evidence type="ECO:0000313" key="2">
    <source>
        <dbReference type="Proteomes" id="UP000061348"/>
    </source>
</evidence>
<proteinExistence type="predicted"/>
<sequence length="93" mass="10041">MPANQLTSDAVDHAGKFEAPFFPGQLAVIHHLEQQVAQLALQMVKVAALDGVGHFIGFFQRVRDDGGVGLLDVPRAAVLRVAQAAHQVQQVFE</sequence>
<gene>
    <name evidence="1" type="ORF">PFLmoz3_03132</name>
</gene>
<comment type="caution">
    <text evidence="1">The sequence shown here is derived from an EMBL/GenBank/DDBJ whole genome shotgun (WGS) entry which is preliminary data.</text>
</comment>
<protein>
    <submittedName>
        <fullName evidence="1">Uncharacterized protein</fullName>
    </submittedName>
</protein>